<gene>
    <name evidence="2" type="ORF">M8C21_020100</name>
</gene>
<dbReference type="GO" id="GO:0000070">
    <property type="term" value="P:mitotic sister chromatid segregation"/>
    <property type="evidence" value="ECO:0007669"/>
    <property type="project" value="TreeGrafter"/>
</dbReference>
<evidence type="ECO:0000313" key="2">
    <source>
        <dbReference type="EMBL" id="KAI7743121.1"/>
    </source>
</evidence>
<keyword evidence="3" id="KW-1185">Reference proteome</keyword>
<feature type="compositionally biased region" description="Low complexity" evidence="1">
    <location>
        <begin position="68"/>
        <end position="81"/>
    </location>
</feature>
<dbReference type="PANTHER" id="PTHR16199:SF4">
    <property type="entry name" value="CONDENSIN-2 COMPLEX SUBUNIT G2"/>
    <property type="match status" value="1"/>
</dbReference>
<dbReference type="SUPFAM" id="SSF48371">
    <property type="entry name" value="ARM repeat"/>
    <property type="match status" value="1"/>
</dbReference>
<evidence type="ECO:0008006" key="4">
    <source>
        <dbReference type="Google" id="ProtNLM"/>
    </source>
</evidence>
<dbReference type="GO" id="GO:0005634">
    <property type="term" value="C:nucleus"/>
    <property type="evidence" value="ECO:0007669"/>
    <property type="project" value="InterPro"/>
</dbReference>
<protein>
    <recommendedName>
        <fullName evidence="4">Condensin-2 complex subunit G2</fullName>
    </recommendedName>
</protein>
<dbReference type="InterPro" id="IPR011989">
    <property type="entry name" value="ARM-like"/>
</dbReference>
<dbReference type="AlphaFoldDB" id="A0AAD5CM97"/>
<dbReference type="Proteomes" id="UP001206925">
    <property type="component" value="Unassembled WGS sequence"/>
</dbReference>
<dbReference type="EMBL" id="JAMZMK010007811">
    <property type="protein sequence ID" value="KAI7743121.1"/>
    <property type="molecule type" value="Genomic_DNA"/>
</dbReference>
<organism evidence="2 3">
    <name type="scientific">Ambrosia artemisiifolia</name>
    <name type="common">Common ragweed</name>
    <dbReference type="NCBI Taxonomy" id="4212"/>
    <lineage>
        <taxon>Eukaryota</taxon>
        <taxon>Viridiplantae</taxon>
        <taxon>Streptophyta</taxon>
        <taxon>Embryophyta</taxon>
        <taxon>Tracheophyta</taxon>
        <taxon>Spermatophyta</taxon>
        <taxon>Magnoliopsida</taxon>
        <taxon>eudicotyledons</taxon>
        <taxon>Gunneridae</taxon>
        <taxon>Pentapetalae</taxon>
        <taxon>asterids</taxon>
        <taxon>campanulids</taxon>
        <taxon>Asterales</taxon>
        <taxon>Asteraceae</taxon>
        <taxon>Asteroideae</taxon>
        <taxon>Heliantheae alliance</taxon>
        <taxon>Heliantheae</taxon>
        <taxon>Ambrosia</taxon>
    </lineage>
</organism>
<dbReference type="InterPro" id="IPR024741">
    <property type="entry name" value="Condensin2_G2"/>
</dbReference>
<sequence>MEKRLRSSLKSSADEFLSSAAKLGFRSVKPSLKTLIHSLKSSSDVVSSLPLSLQHSITESITLYKDLTSSTTAPSSPGANSHLTPPTKRVRRSSRNKNDDVSDTADEETRFETLKSDVSEKLQVFTYVVHMCVTHPDNVFNVSDLLPAVQELHDNLVVFELESNLLSDIACLCEEWWKREFPGRDGLISQSIPFLVSKALTLKKKVDVHRVYGLREAFALFDFEDESIEDLKLLLIRCLISPLFLKMDEGRRFLAFLFGLSRQLVKESLAMIRSQIPFGRKSMLEAYADIVFRAWKAAEGESREEIENEFLQQLVDGAIHASSGSFAASIRRILGGFIIQRTTDGVEKLIFNLAEPVIFRSLQVANSDVRQNALHLLIDVFPLEDPDATREAKDTLLHRQFFLIEKLLMDDCPDIRAVAVEGSCRILHMFWETIPSSVITKLITKILDDMAHDVCNNVRLSTVNAIIYLLGNPQSHEILKVLLPRLGHLILDPALSIRTAIVDLLLLIKGIQNFQFHKVVHLDVLLSTLAYDQPLVSQKITKLLLSSYFPTTVTPEEACNRCVTLIKRSPLAGARFCEFCLTEGASPQSLSLLFKSLINLVLSPANISSDQIDGILMSAANICSNLATETKYQSALKDELTSKKLMSLFAAANSGQAQASVCSIVSSVLPDAAGVLRQECLKLVSKCVGLSDDKEKQAQVRLVHKMMMSCGWIDYMLEAFTKLLQKTVNGCVDKCDTESTKQDTSSGKKRKVKHGVKVSLKSNRTSGKKTSFIDDYTVSVGIAWQLKDLLKYSDTCKAVLGSKSLESALNVLKVISEFDIMECMQCDYINNSHVVAYTSLSLHMYVKHSTLSNKDNHDLKTLEKTVEHLVNCMEKAYRTSASRKSCKVTPCSITNMVKLSTSILHFIIDSSTVDRTHECQERCLSFTRKYVGFIILNLRQHSHGLLEFQEEDLKETFLCLKSSFTYAAKLLNLVLTSSSESSPPSPEAHNLANDLFDLIIAVEEHLGSKYGSLVLSAAKLWLPDMILALGSLQIQKSSSSSSSAFAETKFGFPSWLLILAKIEIFDQHESESDDIEENVTLPSKFSTFRKVVETMVGLLRGNQSVLDAVGAFLLSGSMVGLKKKDFELLYGVLHFVCMKLAKHEDGEWVDLKLMLESLQQVYPQMETMAQELENGHEKKLLERARSWVEPIWSCYIHEEMKGKMETEFSDLNML</sequence>
<dbReference type="InterPro" id="IPR016024">
    <property type="entry name" value="ARM-type_fold"/>
</dbReference>
<accession>A0AAD5CM97</accession>
<comment type="caution">
    <text evidence="2">The sequence shown here is derived from an EMBL/GenBank/DDBJ whole genome shotgun (WGS) entry which is preliminary data.</text>
</comment>
<feature type="region of interest" description="Disordered" evidence="1">
    <location>
        <begin position="68"/>
        <end position="108"/>
    </location>
</feature>
<evidence type="ECO:0000313" key="3">
    <source>
        <dbReference type="Proteomes" id="UP001206925"/>
    </source>
</evidence>
<dbReference type="PANTHER" id="PTHR16199">
    <property type="entry name" value="CONDENSIN-2 COMPLEX SUBUNIT G2"/>
    <property type="match status" value="1"/>
</dbReference>
<proteinExistence type="predicted"/>
<name>A0AAD5CM97_AMBAR</name>
<dbReference type="Pfam" id="PF12422">
    <property type="entry name" value="Condensin2nSMC"/>
    <property type="match status" value="1"/>
</dbReference>
<reference evidence="2" key="1">
    <citation type="submission" date="2022-06" db="EMBL/GenBank/DDBJ databases">
        <title>Uncovering the hologenomic basis of an extraordinary plant invasion.</title>
        <authorList>
            <person name="Bieker V.C."/>
            <person name="Martin M.D."/>
            <person name="Gilbert T."/>
            <person name="Hodgins K."/>
            <person name="Battlay P."/>
            <person name="Petersen B."/>
            <person name="Wilson J."/>
        </authorList>
    </citation>
    <scope>NUCLEOTIDE SEQUENCE</scope>
    <source>
        <strain evidence="2">AA19_3_7</strain>
        <tissue evidence="2">Leaf</tissue>
    </source>
</reference>
<evidence type="ECO:0000256" key="1">
    <source>
        <dbReference type="SAM" id="MobiDB-lite"/>
    </source>
</evidence>
<dbReference type="Gene3D" id="1.25.10.10">
    <property type="entry name" value="Leucine-rich Repeat Variant"/>
    <property type="match status" value="1"/>
</dbReference>
<dbReference type="GO" id="GO:0000796">
    <property type="term" value="C:condensin complex"/>
    <property type="evidence" value="ECO:0007669"/>
    <property type="project" value="TreeGrafter"/>
</dbReference>